<reference evidence="3" key="1">
    <citation type="journal article" date="2020" name="Stud. Mycol.">
        <title>101 Dothideomycetes genomes: a test case for predicting lifestyles and emergence of pathogens.</title>
        <authorList>
            <person name="Haridas S."/>
            <person name="Albert R."/>
            <person name="Binder M."/>
            <person name="Bloem J."/>
            <person name="Labutti K."/>
            <person name="Salamov A."/>
            <person name="Andreopoulos B."/>
            <person name="Baker S."/>
            <person name="Barry K."/>
            <person name="Bills G."/>
            <person name="Bluhm B."/>
            <person name="Cannon C."/>
            <person name="Castanera R."/>
            <person name="Culley D."/>
            <person name="Daum C."/>
            <person name="Ezra D."/>
            <person name="Gonzalez J."/>
            <person name="Henrissat B."/>
            <person name="Kuo A."/>
            <person name="Liang C."/>
            <person name="Lipzen A."/>
            <person name="Lutzoni F."/>
            <person name="Magnuson J."/>
            <person name="Mondo S."/>
            <person name="Nolan M."/>
            <person name="Ohm R."/>
            <person name="Pangilinan J."/>
            <person name="Park H.-J."/>
            <person name="Ramirez L."/>
            <person name="Alfaro M."/>
            <person name="Sun H."/>
            <person name="Tritt A."/>
            <person name="Yoshinaga Y."/>
            <person name="Zwiers L.-H."/>
            <person name="Turgeon B."/>
            <person name="Goodwin S."/>
            <person name="Spatafora J."/>
            <person name="Crous P."/>
            <person name="Grigoriev I."/>
        </authorList>
    </citation>
    <scope>NUCLEOTIDE SEQUENCE</scope>
    <source>
        <strain evidence="3">CBS 122368</strain>
    </source>
</reference>
<gene>
    <name evidence="3" type="ORF">BU26DRAFT_568020</name>
</gene>
<keyword evidence="2" id="KW-1133">Transmembrane helix</keyword>
<organism evidence="3 4">
    <name type="scientific">Trematosphaeria pertusa</name>
    <dbReference type="NCBI Taxonomy" id="390896"/>
    <lineage>
        <taxon>Eukaryota</taxon>
        <taxon>Fungi</taxon>
        <taxon>Dikarya</taxon>
        <taxon>Ascomycota</taxon>
        <taxon>Pezizomycotina</taxon>
        <taxon>Dothideomycetes</taxon>
        <taxon>Pleosporomycetidae</taxon>
        <taxon>Pleosporales</taxon>
        <taxon>Massarineae</taxon>
        <taxon>Trematosphaeriaceae</taxon>
        <taxon>Trematosphaeria</taxon>
    </lineage>
</organism>
<keyword evidence="4" id="KW-1185">Reference proteome</keyword>
<evidence type="ECO:0000256" key="2">
    <source>
        <dbReference type="SAM" id="Phobius"/>
    </source>
</evidence>
<dbReference type="GeneID" id="54587059"/>
<dbReference type="EMBL" id="ML987200">
    <property type="protein sequence ID" value="KAF2245434.1"/>
    <property type="molecule type" value="Genomic_DNA"/>
</dbReference>
<keyword evidence="2" id="KW-0472">Membrane</keyword>
<sequence length="180" mass="21136">MRPHVSSYYISRSTDSKINDSQASTHSNSLHIGYIIAIVIGITALLCICLMPSPWMVNTYDWMRRGFKPKPKQEESARLWISRHTSPLWKPPKTAEERRREEEQRNREAEEKKNKAFLKGHLDTLRAWRKPQKPDVEEPVVIPMTGMAPLQLPPPAVQPTTRRYRRDYEGFKEWVRDQRG</sequence>
<evidence type="ECO:0000313" key="3">
    <source>
        <dbReference type="EMBL" id="KAF2245434.1"/>
    </source>
</evidence>
<dbReference type="RefSeq" id="XP_033680438.1">
    <property type="nucleotide sequence ID" value="XM_033833729.1"/>
</dbReference>
<keyword evidence="2" id="KW-0812">Transmembrane</keyword>
<evidence type="ECO:0000256" key="1">
    <source>
        <dbReference type="SAM" id="MobiDB-lite"/>
    </source>
</evidence>
<accession>A0A6A6I4J0</accession>
<evidence type="ECO:0000313" key="4">
    <source>
        <dbReference type="Proteomes" id="UP000800094"/>
    </source>
</evidence>
<dbReference type="Proteomes" id="UP000800094">
    <property type="component" value="Unassembled WGS sequence"/>
</dbReference>
<dbReference type="AlphaFoldDB" id="A0A6A6I4J0"/>
<feature type="region of interest" description="Disordered" evidence="1">
    <location>
        <begin position="83"/>
        <end position="112"/>
    </location>
</feature>
<protein>
    <submittedName>
        <fullName evidence="3">Uncharacterized protein</fullName>
    </submittedName>
</protein>
<name>A0A6A6I4J0_9PLEO</name>
<feature type="compositionally biased region" description="Basic and acidic residues" evidence="1">
    <location>
        <begin position="93"/>
        <end position="112"/>
    </location>
</feature>
<proteinExistence type="predicted"/>
<feature type="transmembrane region" description="Helical" evidence="2">
    <location>
        <begin position="32"/>
        <end position="57"/>
    </location>
</feature>